<evidence type="ECO:0000259" key="2">
    <source>
        <dbReference type="Pfam" id="PF14319"/>
    </source>
</evidence>
<keyword evidence="4" id="KW-1185">Reference proteome</keyword>
<proteinExistence type="predicted"/>
<dbReference type="InterPro" id="IPR026889">
    <property type="entry name" value="Zn_Tnp"/>
</dbReference>
<dbReference type="Proteomes" id="UP001527099">
    <property type="component" value="Unassembled WGS sequence"/>
</dbReference>
<evidence type="ECO:0000259" key="1">
    <source>
        <dbReference type="Pfam" id="PF04986"/>
    </source>
</evidence>
<evidence type="ECO:0000313" key="3">
    <source>
        <dbReference type="EMBL" id="MCY9691426.1"/>
    </source>
</evidence>
<feature type="domain" description="Transposase zinc-binding" evidence="2">
    <location>
        <begin position="14"/>
        <end position="103"/>
    </location>
</feature>
<dbReference type="Pfam" id="PF14319">
    <property type="entry name" value="Zn_Tnp_IS91"/>
    <property type="match status" value="1"/>
</dbReference>
<accession>A0ABT4G5H1</accession>
<dbReference type="RefSeq" id="WP_244280183.1">
    <property type="nucleotide sequence ID" value="NZ_JAMDMW010000032.1"/>
</dbReference>
<sequence length="199" mass="23630">MKQDILHRIFFDEHRHWEAFVTKHGKNIRSVVLKEIEKFRDCGNPKKGFKLMACEGCHDLKMVPYRCKGRFCTTCSCGETEEWSRMLTEDVFQVNHRHVILTIDEGLRTLFLKHRDWFKPFRDEGVRLIKEYFEKKYKVTPGVIAGLHTFGSRLNFNPHIHMLVTMGGMGKNGEWKPAKDYIPFEMLRKQWQTVVLTMH</sequence>
<dbReference type="PANTHER" id="PTHR37023">
    <property type="entry name" value="TRANSPOSASE"/>
    <property type="match status" value="1"/>
</dbReference>
<feature type="domain" description="Transposase IS801/IS1294" evidence="1">
    <location>
        <begin position="142"/>
        <end position="193"/>
    </location>
</feature>
<protein>
    <submittedName>
        <fullName evidence="3">Transposase zinc-binding domain-containing protein</fullName>
    </submittedName>
</protein>
<dbReference type="Pfam" id="PF04986">
    <property type="entry name" value="Y2_Tnp"/>
    <property type="match status" value="1"/>
</dbReference>
<dbReference type="EMBL" id="JAMDMX010000001">
    <property type="protein sequence ID" value="MCY9691426.1"/>
    <property type="molecule type" value="Genomic_DNA"/>
</dbReference>
<name>A0ABT4G5H1_9BACL</name>
<reference evidence="3 4" key="1">
    <citation type="submission" date="2022-05" db="EMBL/GenBank/DDBJ databases">
        <title>Genome Sequencing of Bee-Associated Microbes.</title>
        <authorList>
            <person name="Dunlap C."/>
        </authorList>
    </citation>
    <scope>NUCLEOTIDE SEQUENCE [LARGE SCALE GENOMIC DNA]</scope>
    <source>
        <strain evidence="3 4">NRRL B-14421</strain>
    </source>
</reference>
<comment type="caution">
    <text evidence="3">The sequence shown here is derived from an EMBL/GenBank/DDBJ whole genome shotgun (WGS) entry which is preliminary data.</text>
</comment>
<dbReference type="InterPro" id="IPR007069">
    <property type="entry name" value="Transposase_32"/>
</dbReference>
<gene>
    <name evidence="3" type="ORF">M5X19_00580</name>
</gene>
<evidence type="ECO:0000313" key="4">
    <source>
        <dbReference type="Proteomes" id="UP001527099"/>
    </source>
</evidence>
<organism evidence="3 4">
    <name type="scientific">Paenibacillus alginolyticus</name>
    <dbReference type="NCBI Taxonomy" id="59839"/>
    <lineage>
        <taxon>Bacteria</taxon>
        <taxon>Bacillati</taxon>
        <taxon>Bacillota</taxon>
        <taxon>Bacilli</taxon>
        <taxon>Bacillales</taxon>
        <taxon>Paenibacillaceae</taxon>
        <taxon>Paenibacillus</taxon>
    </lineage>
</organism>
<dbReference type="PANTHER" id="PTHR37023:SF1">
    <property type="entry name" value="ISSOD25 TRANSPOSASE TNPA_ISSOD25"/>
    <property type="match status" value="1"/>
</dbReference>